<keyword evidence="2" id="KW-1185">Reference proteome</keyword>
<evidence type="ECO:0000313" key="2">
    <source>
        <dbReference type="Proteomes" id="UP000485058"/>
    </source>
</evidence>
<dbReference type="Proteomes" id="UP000485058">
    <property type="component" value="Unassembled WGS sequence"/>
</dbReference>
<protein>
    <submittedName>
        <fullName evidence="1">Uncharacterized protein</fullName>
    </submittedName>
</protein>
<accession>A0A699Z9V0</accession>
<reference evidence="1 2" key="1">
    <citation type="submission" date="2020-02" db="EMBL/GenBank/DDBJ databases">
        <title>Draft genome sequence of Haematococcus lacustris strain NIES-144.</title>
        <authorList>
            <person name="Morimoto D."/>
            <person name="Nakagawa S."/>
            <person name="Yoshida T."/>
            <person name="Sawayama S."/>
        </authorList>
    </citation>
    <scope>NUCLEOTIDE SEQUENCE [LARGE SCALE GENOMIC DNA]</scope>
    <source>
        <strain evidence="1 2">NIES-144</strain>
    </source>
</reference>
<organism evidence="1 2">
    <name type="scientific">Haematococcus lacustris</name>
    <name type="common">Green alga</name>
    <name type="synonym">Haematococcus pluvialis</name>
    <dbReference type="NCBI Taxonomy" id="44745"/>
    <lineage>
        <taxon>Eukaryota</taxon>
        <taxon>Viridiplantae</taxon>
        <taxon>Chlorophyta</taxon>
        <taxon>core chlorophytes</taxon>
        <taxon>Chlorophyceae</taxon>
        <taxon>CS clade</taxon>
        <taxon>Chlamydomonadales</taxon>
        <taxon>Haematococcaceae</taxon>
        <taxon>Haematococcus</taxon>
    </lineage>
</organism>
<dbReference type="EMBL" id="BLLF01000917">
    <property type="protein sequence ID" value="GFH15898.1"/>
    <property type="molecule type" value="Genomic_DNA"/>
</dbReference>
<dbReference type="AlphaFoldDB" id="A0A699Z9V0"/>
<name>A0A699Z9V0_HAELA</name>
<comment type="caution">
    <text evidence="1">The sequence shown here is derived from an EMBL/GenBank/DDBJ whole genome shotgun (WGS) entry which is preliminary data.</text>
</comment>
<evidence type="ECO:0000313" key="1">
    <source>
        <dbReference type="EMBL" id="GFH15898.1"/>
    </source>
</evidence>
<sequence length="103" mass="11081">MTLYIRRSWLPYPGLIGRAALAAEWGHTFLAVRLHGPHGMTGHAFTPHQVDALPGLRDLHAQVQTSHSGVSENGGEVRATGKAIRNVPASNGIWVRNGVVTVI</sequence>
<proteinExistence type="predicted"/>
<gene>
    <name evidence="1" type="ORF">HaLaN_12221</name>
</gene>